<feature type="signal peptide" evidence="2">
    <location>
        <begin position="1"/>
        <end position="17"/>
    </location>
</feature>
<dbReference type="SUPFAM" id="SSF54452">
    <property type="entry name" value="MHC antigen-recognition domain"/>
    <property type="match status" value="1"/>
</dbReference>
<dbReference type="InterPro" id="IPR011162">
    <property type="entry name" value="MHC_I/II-like_Ag-recog"/>
</dbReference>
<sequence>MLFFVFLFLLDLRKVATVTHSLKYFFTGSSQVPNFPEFVVVGLIDDVQIIYYDSNIQKAEPKQHWMRNNNSEKDFETWTGIGLDEQQKFKAHIEIIKQRFNQTGGLSLSIFINVFI</sequence>
<evidence type="ECO:0000256" key="2">
    <source>
        <dbReference type="SAM" id="SignalP"/>
    </source>
</evidence>
<dbReference type="PANTHER" id="PTHR16675:SF237">
    <property type="entry name" value="MHC CLASS I ANTIGEN TRANSCRIPT VARIANT 1-RELATED"/>
    <property type="match status" value="1"/>
</dbReference>
<dbReference type="Pfam" id="PF00129">
    <property type="entry name" value="MHC_I"/>
    <property type="match status" value="1"/>
</dbReference>
<feature type="chain" id="PRO_5046003193" description="MHC class I-like antigen recognition-like domain-containing protein" evidence="2">
    <location>
        <begin position="18"/>
        <end position="116"/>
    </location>
</feature>
<comment type="caution">
    <text evidence="4">The sequence shown here is derived from an EMBL/GenBank/DDBJ whole genome shotgun (WGS) entry which is preliminary data.</text>
</comment>
<dbReference type="EMBL" id="JAHRIQ010083327">
    <property type="protein sequence ID" value="MEQ2248655.1"/>
    <property type="molecule type" value="Genomic_DNA"/>
</dbReference>
<protein>
    <recommendedName>
        <fullName evidence="3">MHC class I-like antigen recognition-like domain-containing protein</fullName>
    </recommendedName>
</protein>
<dbReference type="Proteomes" id="UP001482620">
    <property type="component" value="Unassembled WGS sequence"/>
</dbReference>
<evidence type="ECO:0000313" key="4">
    <source>
        <dbReference type="EMBL" id="MEQ2248655.1"/>
    </source>
</evidence>
<evidence type="ECO:0000256" key="1">
    <source>
        <dbReference type="ARBA" id="ARBA00023180"/>
    </source>
</evidence>
<reference evidence="4 5" key="1">
    <citation type="submission" date="2021-06" db="EMBL/GenBank/DDBJ databases">
        <authorList>
            <person name="Palmer J.M."/>
        </authorList>
    </citation>
    <scope>NUCLEOTIDE SEQUENCE [LARGE SCALE GENOMIC DNA]</scope>
    <source>
        <strain evidence="5">if_2019</strain>
        <tissue evidence="4">Muscle</tissue>
    </source>
</reference>
<dbReference type="Gene3D" id="3.30.500.10">
    <property type="entry name" value="MHC class I-like antigen recognition-like"/>
    <property type="match status" value="1"/>
</dbReference>
<gene>
    <name evidence="4" type="ORF">ILYODFUR_021122</name>
</gene>
<keyword evidence="5" id="KW-1185">Reference proteome</keyword>
<dbReference type="InterPro" id="IPR011161">
    <property type="entry name" value="MHC_I-like_Ag-recog"/>
</dbReference>
<accession>A0ABV0UTW9</accession>
<dbReference type="InterPro" id="IPR037055">
    <property type="entry name" value="MHC_I-like_Ag-recog_sf"/>
</dbReference>
<keyword evidence="2" id="KW-0732">Signal</keyword>
<keyword evidence="1" id="KW-0325">Glycoprotein</keyword>
<proteinExistence type="predicted"/>
<organism evidence="4 5">
    <name type="scientific">Ilyodon furcidens</name>
    <name type="common">goldbreast splitfin</name>
    <dbReference type="NCBI Taxonomy" id="33524"/>
    <lineage>
        <taxon>Eukaryota</taxon>
        <taxon>Metazoa</taxon>
        <taxon>Chordata</taxon>
        <taxon>Craniata</taxon>
        <taxon>Vertebrata</taxon>
        <taxon>Euteleostomi</taxon>
        <taxon>Actinopterygii</taxon>
        <taxon>Neopterygii</taxon>
        <taxon>Teleostei</taxon>
        <taxon>Neoteleostei</taxon>
        <taxon>Acanthomorphata</taxon>
        <taxon>Ovalentaria</taxon>
        <taxon>Atherinomorphae</taxon>
        <taxon>Cyprinodontiformes</taxon>
        <taxon>Goodeidae</taxon>
        <taxon>Ilyodon</taxon>
    </lineage>
</organism>
<dbReference type="InterPro" id="IPR050208">
    <property type="entry name" value="MHC_class-I_related"/>
</dbReference>
<name>A0ABV0UTW9_9TELE</name>
<evidence type="ECO:0000259" key="3">
    <source>
        <dbReference type="Pfam" id="PF00129"/>
    </source>
</evidence>
<evidence type="ECO:0000313" key="5">
    <source>
        <dbReference type="Proteomes" id="UP001482620"/>
    </source>
</evidence>
<feature type="domain" description="MHC class I-like antigen recognition-like" evidence="3">
    <location>
        <begin position="19"/>
        <end position="105"/>
    </location>
</feature>
<dbReference type="PANTHER" id="PTHR16675">
    <property type="entry name" value="MHC CLASS I-RELATED"/>
    <property type="match status" value="1"/>
</dbReference>